<dbReference type="Proteomes" id="UP001207337">
    <property type="component" value="Unassembled WGS sequence"/>
</dbReference>
<proteinExistence type="predicted"/>
<dbReference type="PANTHER" id="PTHR30296">
    <property type="entry name" value="UNCHARACTERIZED PROTEIN YKGE"/>
    <property type="match status" value="1"/>
</dbReference>
<sequence>MQISLFITCFNDTLFPETGRAMVQLLERLGHTVTFPMEQTCCGQMHYNTGYQEETIPLVRKFVDVFEGAEAIVAPSASCVGMVKEFYPKVADRADDKVLAGKVDKMIPRVFELSQFLVEELGVEDVGAYYPHRVTYHPTCHSLRMLDVGDAPVRLLRNVRGLELIELPDSEQCCGFGGTFAVKNAETSTAMLGDKMCNIKSTGAEVCTAADNSCLMHIGGGLQRQSSGVETVHLAEILASTE</sequence>
<dbReference type="Pfam" id="PF02754">
    <property type="entry name" value="CCG"/>
    <property type="match status" value="2"/>
</dbReference>
<dbReference type="InterPro" id="IPR004017">
    <property type="entry name" value="Cys_rich_dom"/>
</dbReference>
<gene>
    <name evidence="2" type="ORF">LQ318_10295</name>
</gene>
<dbReference type="PANTHER" id="PTHR30296:SF0">
    <property type="entry name" value="LACTATE UTILIZATION PROTEIN A"/>
    <property type="match status" value="1"/>
</dbReference>
<comment type="caution">
    <text evidence="2">The sequence shown here is derived from an EMBL/GenBank/DDBJ whole genome shotgun (WGS) entry which is preliminary data.</text>
</comment>
<name>A0ABT3PZU2_9BACT</name>
<evidence type="ECO:0000313" key="3">
    <source>
        <dbReference type="Proteomes" id="UP001207337"/>
    </source>
</evidence>
<accession>A0ABT3PZU2</accession>
<dbReference type="EMBL" id="JAJNDC010000002">
    <property type="protein sequence ID" value="MCW9713296.1"/>
    <property type="molecule type" value="Genomic_DNA"/>
</dbReference>
<reference evidence="2 3" key="1">
    <citation type="submission" date="2021-11" db="EMBL/GenBank/DDBJ databases">
        <title>Aliifidinibius sp. nov., a new bacterium isolated from saline soil.</title>
        <authorList>
            <person name="Galisteo C."/>
            <person name="De La Haba R."/>
            <person name="Sanchez-Porro C."/>
            <person name="Ventosa A."/>
        </authorList>
    </citation>
    <scope>NUCLEOTIDE SEQUENCE [LARGE SCALE GENOMIC DNA]</scope>
    <source>
        <strain evidence="2 3">KACC 190600</strain>
    </source>
</reference>
<feature type="domain" description="Cysteine-rich" evidence="1">
    <location>
        <begin position="4"/>
        <end position="84"/>
    </location>
</feature>
<dbReference type="RefSeq" id="WP_265789858.1">
    <property type="nucleotide sequence ID" value="NZ_BAABRS010000002.1"/>
</dbReference>
<feature type="domain" description="Cysteine-rich" evidence="1">
    <location>
        <begin position="134"/>
        <end position="218"/>
    </location>
</feature>
<keyword evidence="3" id="KW-1185">Reference proteome</keyword>
<organism evidence="2 3">
    <name type="scientific">Fodinibius salicampi</name>
    <dbReference type="NCBI Taxonomy" id="1920655"/>
    <lineage>
        <taxon>Bacteria</taxon>
        <taxon>Pseudomonadati</taxon>
        <taxon>Balneolota</taxon>
        <taxon>Balneolia</taxon>
        <taxon>Balneolales</taxon>
        <taxon>Balneolaceae</taxon>
        <taxon>Fodinibius</taxon>
    </lineage>
</organism>
<protein>
    <submittedName>
        <fullName evidence="2">(Fe-S)-binding protein</fullName>
    </submittedName>
</protein>
<evidence type="ECO:0000259" key="1">
    <source>
        <dbReference type="Pfam" id="PF02754"/>
    </source>
</evidence>
<evidence type="ECO:0000313" key="2">
    <source>
        <dbReference type="EMBL" id="MCW9713296.1"/>
    </source>
</evidence>